<sequence>MSAMEPDLLPGDNKCSVDTGYLDGLPKSTKSCPLNQLDSKSASEDTITGQNSTSNDKPQFYNTATPKCTINEKDKDIVCSGQSDTENIQGDPNIEISNRKDSIDVADNLKNTKTTVRPSKLNSSDTARVKRDTCSEHVAEETLKVEKQQQCFEENRTPSAGRTSVTRANDKSQLPNFLQVETATSSAASVPSNINHTATLPSLPTGGGTRKKQPDPKIKTEPHDDIKVRKVKH</sequence>
<feature type="compositionally biased region" description="Polar residues" evidence="1">
    <location>
        <begin position="28"/>
        <end position="67"/>
    </location>
</feature>
<gene>
    <name evidence="2" type="ORF">ElyMa_006938200</name>
</gene>
<evidence type="ECO:0000313" key="3">
    <source>
        <dbReference type="Proteomes" id="UP000762676"/>
    </source>
</evidence>
<keyword evidence="3" id="KW-1185">Reference proteome</keyword>
<name>A0AAV4JGM9_9GAST</name>
<feature type="region of interest" description="Disordered" evidence="1">
    <location>
        <begin position="151"/>
        <end position="233"/>
    </location>
</feature>
<comment type="caution">
    <text evidence="2">The sequence shown here is derived from an EMBL/GenBank/DDBJ whole genome shotgun (WGS) entry which is preliminary data.</text>
</comment>
<reference evidence="2 3" key="1">
    <citation type="journal article" date="2021" name="Elife">
        <title>Chloroplast acquisition without the gene transfer in kleptoplastic sea slugs, Plakobranchus ocellatus.</title>
        <authorList>
            <person name="Maeda T."/>
            <person name="Takahashi S."/>
            <person name="Yoshida T."/>
            <person name="Shimamura S."/>
            <person name="Takaki Y."/>
            <person name="Nagai Y."/>
            <person name="Toyoda A."/>
            <person name="Suzuki Y."/>
            <person name="Arimoto A."/>
            <person name="Ishii H."/>
            <person name="Satoh N."/>
            <person name="Nishiyama T."/>
            <person name="Hasebe M."/>
            <person name="Maruyama T."/>
            <person name="Minagawa J."/>
            <person name="Obokata J."/>
            <person name="Shigenobu S."/>
        </authorList>
    </citation>
    <scope>NUCLEOTIDE SEQUENCE [LARGE SCALE GENOMIC DNA]</scope>
</reference>
<evidence type="ECO:0000313" key="2">
    <source>
        <dbReference type="EMBL" id="GFS21959.1"/>
    </source>
</evidence>
<dbReference type="Proteomes" id="UP000762676">
    <property type="component" value="Unassembled WGS sequence"/>
</dbReference>
<evidence type="ECO:0000256" key="1">
    <source>
        <dbReference type="SAM" id="MobiDB-lite"/>
    </source>
</evidence>
<dbReference type="EMBL" id="BMAT01013876">
    <property type="protein sequence ID" value="GFS21959.1"/>
    <property type="molecule type" value="Genomic_DNA"/>
</dbReference>
<feature type="compositionally biased region" description="Polar residues" evidence="1">
    <location>
        <begin position="151"/>
        <end position="202"/>
    </location>
</feature>
<accession>A0AAV4JGM9</accession>
<feature type="region of interest" description="Disordered" evidence="1">
    <location>
        <begin position="1"/>
        <end position="20"/>
    </location>
</feature>
<protein>
    <submittedName>
        <fullName evidence="2">Uncharacterized protein</fullName>
    </submittedName>
</protein>
<feature type="compositionally biased region" description="Basic and acidic residues" evidence="1">
    <location>
        <begin position="212"/>
        <end position="233"/>
    </location>
</feature>
<organism evidence="2 3">
    <name type="scientific">Elysia marginata</name>
    <dbReference type="NCBI Taxonomy" id="1093978"/>
    <lineage>
        <taxon>Eukaryota</taxon>
        <taxon>Metazoa</taxon>
        <taxon>Spiralia</taxon>
        <taxon>Lophotrochozoa</taxon>
        <taxon>Mollusca</taxon>
        <taxon>Gastropoda</taxon>
        <taxon>Heterobranchia</taxon>
        <taxon>Euthyneura</taxon>
        <taxon>Panpulmonata</taxon>
        <taxon>Sacoglossa</taxon>
        <taxon>Placobranchoidea</taxon>
        <taxon>Plakobranchidae</taxon>
        <taxon>Elysia</taxon>
    </lineage>
</organism>
<proteinExistence type="predicted"/>
<dbReference type="AlphaFoldDB" id="A0AAV4JGM9"/>
<feature type="region of interest" description="Disordered" evidence="1">
    <location>
        <begin position="26"/>
        <end position="67"/>
    </location>
</feature>